<gene>
    <name evidence="7" type="ORF">SDC9_194715</name>
</gene>
<evidence type="ECO:0000256" key="1">
    <source>
        <dbReference type="ARBA" id="ARBA00022485"/>
    </source>
</evidence>
<dbReference type="InterPro" id="IPR032432">
    <property type="entry name" value="Radical_SAM_C"/>
</dbReference>
<dbReference type="InterPro" id="IPR058240">
    <property type="entry name" value="rSAM_sf"/>
</dbReference>
<evidence type="ECO:0000313" key="7">
    <source>
        <dbReference type="EMBL" id="MPN47115.1"/>
    </source>
</evidence>
<protein>
    <recommendedName>
        <fullName evidence="6">Radical SAM C-terminal extension domain-containing protein</fullName>
    </recommendedName>
</protein>
<dbReference type="Gene3D" id="3.30.750.200">
    <property type="match status" value="1"/>
</dbReference>
<organism evidence="7">
    <name type="scientific">bioreactor metagenome</name>
    <dbReference type="NCBI Taxonomy" id="1076179"/>
    <lineage>
        <taxon>unclassified sequences</taxon>
        <taxon>metagenomes</taxon>
        <taxon>ecological metagenomes</taxon>
    </lineage>
</organism>
<keyword evidence="5" id="KW-0411">Iron-sulfur</keyword>
<keyword evidence="4" id="KW-0408">Iron</keyword>
<evidence type="ECO:0000256" key="2">
    <source>
        <dbReference type="ARBA" id="ARBA00022691"/>
    </source>
</evidence>
<sequence length="130" mass="14712">MGIRVCVHIINGLPGENKDDMLYTVRETAKLRPDGIKIHLLHILRGTAAEDMLREGKIIPLTLDEYVDIVCDQLAILPPDTVIERITGDGKKNDLVAPLWSLKKFVVLNSIDKEMLRRDSFQGIKYYPGE</sequence>
<comment type="caution">
    <text evidence="7">The sequence shown here is derived from an EMBL/GenBank/DDBJ whole genome shotgun (WGS) entry which is preliminary data.</text>
</comment>
<keyword evidence="3" id="KW-0479">Metal-binding</keyword>
<dbReference type="GO" id="GO:0051539">
    <property type="term" value="F:4 iron, 4 sulfur cluster binding"/>
    <property type="evidence" value="ECO:0007669"/>
    <property type="project" value="UniProtKB-KW"/>
</dbReference>
<dbReference type="EMBL" id="VSSQ01108361">
    <property type="protein sequence ID" value="MPN47115.1"/>
    <property type="molecule type" value="Genomic_DNA"/>
</dbReference>
<dbReference type="GO" id="GO:0046872">
    <property type="term" value="F:metal ion binding"/>
    <property type="evidence" value="ECO:0007669"/>
    <property type="project" value="UniProtKB-KW"/>
</dbReference>
<keyword evidence="1" id="KW-0004">4Fe-4S</keyword>
<evidence type="ECO:0000259" key="6">
    <source>
        <dbReference type="Pfam" id="PF16199"/>
    </source>
</evidence>
<dbReference type="InterPro" id="IPR039661">
    <property type="entry name" value="ELP3"/>
</dbReference>
<dbReference type="PANTHER" id="PTHR11135:SF1">
    <property type="entry name" value="PROTEIN YHCC"/>
    <property type="match status" value="1"/>
</dbReference>
<evidence type="ECO:0000256" key="4">
    <source>
        <dbReference type="ARBA" id="ARBA00023004"/>
    </source>
</evidence>
<accession>A0A645I718</accession>
<dbReference type="SUPFAM" id="SSF102114">
    <property type="entry name" value="Radical SAM enzymes"/>
    <property type="match status" value="1"/>
</dbReference>
<dbReference type="AlphaFoldDB" id="A0A645I718"/>
<feature type="domain" description="Radical SAM C-terminal extension" evidence="6">
    <location>
        <begin position="33"/>
        <end position="115"/>
    </location>
</feature>
<name>A0A645I718_9ZZZZ</name>
<proteinExistence type="predicted"/>
<dbReference type="Pfam" id="PF16199">
    <property type="entry name" value="Radical_SAM_C"/>
    <property type="match status" value="1"/>
</dbReference>
<evidence type="ECO:0000256" key="5">
    <source>
        <dbReference type="ARBA" id="ARBA00023014"/>
    </source>
</evidence>
<dbReference type="PANTHER" id="PTHR11135">
    <property type="entry name" value="HISTONE ACETYLTRANSFERASE-RELATED"/>
    <property type="match status" value="1"/>
</dbReference>
<reference evidence="7" key="1">
    <citation type="submission" date="2019-08" db="EMBL/GenBank/DDBJ databases">
        <authorList>
            <person name="Kucharzyk K."/>
            <person name="Murdoch R.W."/>
            <person name="Higgins S."/>
            <person name="Loffler F."/>
        </authorList>
    </citation>
    <scope>NUCLEOTIDE SEQUENCE</scope>
</reference>
<keyword evidence="2" id="KW-0949">S-adenosyl-L-methionine</keyword>
<evidence type="ECO:0000256" key="3">
    <source>
        <dbReference type="ARBA" id="ARBA00022723"/>
    </source>
</evidence>